<sequence>MKLEQTQAQQGFRKNNGENADNAACKTLKESLGKSLFVGALYFMGISLVYAIVALLAHLGDAQENILILTLIVAGIGAGLFQQIWFNYQPVILRLSYFRRYMAFNGCLFPMLVVLALIGGWLPNILEAWISFVGTYLVILLVMTLLFNQRFKHANAQYQEAFKKYQASRRA</sequence>
<accession>A0A930YPV5</accession>
<keyword evidence="1" id="KW-0472">Membrane</keyword>
<feature type="transmembrane region" description="Helical" evidence="1">
    <location>
        <begin position="128"/>
        <end position="147"/>
    </location>
</feature>
<protein>
    <submittedName>
        <fullName evidence="2">DUF3021 family protein</fullName>
    </submittedName>
</protein>
<dbReference type="Proteomes" id="UP000698335">
    <property type="component" value="Unassembled WGS sequence"/>
</dbReference>
<keyword evidence="1" id="KW-0812">Transmembrane</keyword>
<evidence type="ECO:0000256" key="1">
    <source>
        <dbReference type="SAM" id="Phobius"/>
    </source>
</evidence>
<organism evidence="2 3">
    <name type="scientific">Lancefieldella rimae</name>
    <dbReference type="NCBI Taxonomy" id="1383"/>
    <lineage>
        <taxon>Bacteria</taxon>
        <taxon>Bacillati</taxon>
        <taxon>Actinomycetota</taxon>
        <taxon>Coriobacteriia</taxon>
        <taxon>Coriobacteriales</taxon>
        <taxon>Atopobiaceae</taxon>
        <taxon>Lancefieldella</taxon>
    </lineage>
</organism>
<gene>
    <name evidence="2" type="ORF">HXK26_05180</name>
</gene>
<proteinExistence type="predicted"/>
<evidence type="ECO:0000313" key="3">
    <source>
        <dbReference type="Proteomes" id="UP000698335"/>
    </source>
</evidence>
<keyword evidence="1" id="KW-1133">Transmembrane helix</keyword>
<reference evidence="2" key="1">
    <citation type="submission" date="2020-04" db="EMBL/GenBank/DDBJ databases">
        <title>Deep metagenomics examines the oral microbiome during advanced dental caries in children, revealing novel taxa and co-occurrences with host molecules.</title>
        <authorList>
            <person name="Baker J.L."/>
            <person name="Morton J.T."/>
            <person name="Dinis M."/>
            <person name="Alvarez R."/>
            <person name="Tran N.C."/>
            <person name="Knight R."/>
            <person name="Edlund A."/>
        </authorList>
    </citation>
    <scope>NUCLEOTIDE SEQUENCE</scope>
    <source>
        <strain evidence="2">JCVI_38_bin.5</strain>
    </source>
</reference>
<dbReference type="EMBL" id="JABZGW010000216">
    <property type="protein sequence ID" value="MBF4808069.1"/>
    <property type="molecule type" value="Genomic_DNA"/>
</dbReference>
<feature type="transmembrane region" description="Helical" evidence="1">
    <location>
        <begin position="66"/>
        <end position="88"/>
    </location>
</feature>
<feature type="transmembrane region" description="Helical" evidence="1">
    <location>
        <begin position="36"/>
        <end position="60"/>
    </location>
</feature>
<dbReference type="AlphaFoldDB" id="A0A930YPV5"/>
<comment type="caution">
    <text evidence="2">The sequence shown here is derived from an EMBL/GenBank/DDBJ whole genome shotgun (WGS) entry which is preliminary data.</text>
</comment>
<evidence type="ECO:0000313" key="2">
    <source>
        <dbReference type="EMBL" id="MBF4808069.1"/>
    </source>
</evidence>
<name>A0A930YPV5_9ACTN</name>
<feature type="transmembrane region" description="Helical" evidence="1">
    <location>
        <begin position="100"/>
        <end position="122"/>
    </location>
</feature>